<organism evidence="5 6">
    <name type="scientific">Thiosulfativibrio zosterae</name>
    <dbReference type="NCBI Taxonomy" id="2675053"/>
    <lineage>
        <taxon>Bacteria</taxon>
        <taxon>Pseudomonadati</taxon>
        <taxon>Pseudomonadota</taxon>
        <taxon>Gammaproteobacteria</taxon>
        <taxon>Thiotrichales</taxon>
        <taxon>Piscirickettsiaceae</taxon>
        <taxon>Thiosulfativibrio</taxon>
    </lineage>
</organism>
<dbReference type="InterPro" id="IPR002347">
    <property type="entry name" value="SDR_fam"/>
</dbReference>
<sequence>MIKGTVFITGATSGFGQACARQMAKQGCSLVICGRREDRLMTLADELRGSVAVHAVVLDVRDAQAVQQAVADLPLEFQAIQVLVNNAGLALAPEPAPQVSLTDWHTMIDTNVTGLVNVTHALLPCLIQFGSGASIINIASSASQTPYPGSHVYGATKAFVTQFSYNLRCDLQGTGVRVTDLSPGMALTEFSLVRTHGNADAADAVYANTVPLSADDVAEQIVYIANLPAHMNINRLEIVPVRQAWGPYNIHRDVSE</sequence>
<dbReference type="Proteomes" id="UP000501466">
    <property type="component" value="Chromosome"/>
</dbReference>
<dbReference type="PANTHER" id="PTHR42901:SF1">
    <property type="entry name" value="ALCOHOL DEHYDROGENASE"/>
    <property type="match status" value="1"/>
</dbReference>
<dbReference type="GO" id="GO:0016616">
    <property type="term" value="F:oxidoreductase activity, acting on the CH-OH group of donors, NAD or NADP as acceptor"/>
    <property type="evidence" value="ECO:0007669"/>
    <property type="project" value="UniProtKB-ARBA"/>
</dbReference>
<evidence type="ECO:0000259" key="4">
    <source>
        <dbReference type="SMART" id="SM00822"/>
    </source>
</evidence>
<dbReference type="InterPro" id="IPR057326">
    <property type="entry name" value="KR_dom"/>
</dbReference>
<dbReference type="Pfam" id="PF00106">
    <property type="entry name" value="adh_short"/>
    <property type="match status" value="1"/>
</dbReference>
<keyword evidence="6" id="KW-1185">Reference proteome</keyword>
<name>A0A6F8PMQ5_9GAMM</name>
<accession>A0A6F8PMQ5</accession>
<feature type="domain" description="Ketoreductase" evidence="4">
    <location>
        <begin position="4"/>
        <end position="184"/>
    </location>
</feature>
<evidence type="ECO:0000256" key="2">
    <source>
        <dbReference type="ARBA" id="ARBA00023002"/>
    </source>
</evidence>
<dbReference type="FunFam" id="3.40.50.720:FF:000047">
    <property type="entry name" value="NADP-dependent L-serine/L-allo-threonine dehydrogenase"/>
    <property type="match status" value="1"/>
</dbReference>
<protein>
    <submittedName>
        <fullName evidence="5">NAD(P)-dependent oxidoreductase</fullName>
    </submittedName>
</protein>
<proteinExistence type="inferred from homology"/>
<dbReference type="SUPFAM" id="SSF51735">
    <property type="entry name" value="NAD(P)-binding Rossmann-fold domains"/>
    <property type="match status" value="1"/>
</dbReference>
<dbReference type="SMART" id="SM00822">
    <property type="entry name" value="PKS_KR"/>
    <property type="match status" value="1"/>
</dbReference>
<dbReference type="PANTHER" id="PTHR42901">
    <property type="entry name" value="ALCOHOL DEHYDROGENASE"/>
    <property type="match status" value="1"/>
</dbReference>
<dbReference type="RefSeq" id="WP_173291139.1">
    <property type="nucleotide sequence ID" value="NZ_AP021888.1"/>
</dbReference>
<dbReference type="PRINTS" id="PR00081">
    <property type="entry name" value="GDHRDH"/>
</dbReference>
<dbReference type="PROSITE" id="PS51257">
    <property type="entry name" value="PROKAR_LIPOPROTEIN"/>
    <property type="match status" value="1"/>
</dbReference>
<dbReference type="Gene3D" id="3.40.50.720">
    <property type="entry name" value="NAD(P)-binding Rossmann-like Domain"/>
    <property type="match status" value="1"/>
</dbReference>
<evidence type="ECO:0000313" key="5">
    <source>
        <dbReference type="EMBL" id="BBP43324.1"/>
    </source>
</evidence>
<gene>
    <name evidence="5" type="ORF">THMIRHAT_10700</name>
</gene>
<evidence type="ECO:0000256" key="1">
    <source>
        <dbReference type="ARBA" id="ARBA00006484"/>
    </source>
</evidence>
<dbReference type="PRINTS" id="PR00080">
    <property type="entry name" value="SDRFAMILY"/>
</dbReference>
<dbReference type="InterPro" id="IPR036291">
    <property type="entry name" value="NAD(P)-bd_dom_sf"/>
</dbReference>
<dbReference type="KEGG" id="tzo:THMIRHAT_10700"/>
<keyword evidence="2" id="KW-0560">Oxidoreductase</keyword>
<evidence type="ECO:0000313" key="6">
    <source>
        <dbReference type="Proteomes" id="UP000501466"/>
    </source>
</evidence>
<comment type="similarity">
    <text evidence="1 3">Belongs to the short-chain dehydrogenases/reductases (SDR) family.</text>
</comment>
<dbReference type="InterPro" id="IPR020904">
    <property type="entry name" value="Sc_DH/Rdtase_CS"/>
</dbReference>
<reference evidence="6" key="1">
    <citation type="submission" date="2019-11" db="EMBL/GenBank/DDBJ databases">
        <title>Isolation and characterization of two novel species in the genus Thiomicrorhabdus.</title>
        <authorList>
            <person name="Mochizuki J."/>
            <person name="Kojima H."/>
            <person name="Fukui M."/>
        </authorList>
    </citation>
    <scope>NUCLEOTIDE SEQUENCE [LARGE SCALE GENOMIC DNA]</scope>
    <source>
        <strain evidence="6">AkT22</strain>
    </source>
</reference>
<evidence type="ECO:0000256" key="3">
    <source>
        <dbReference type="RuleBase" id="RU000363"/>
    </source>
</evidence>
<dbReference type="EMBL" id="AP021888">
    <property type="protein sequence ID" value="BBP43324.1"/>
    <property type="molecule type" value="Genomic_DNA"/>
</dbReference>
<dbReference type="PROSITE" id="PS00061">
    <property type="entry name" value="ADH_SHORT"/>
    <property type="match status" value="1"/>
</dbReference>
<dbReference type="AlphaFoldDB" id="A0A6F8PMQ5"/>